<accession>A0A645G3P6</accession>
<name>A0A645G3P6_9ZZZZ</name>
<proteinExistence type="predicted"/>
<comment type="caution">
    <text evidence="1">The sequence shown here is derived from an EMBL/GenBank/DDBJ whole genome shotgun (WGS) entry which is preliminary data.</text>
</comment>
<dbReference type="AlphaFoldDB" id="A0A645G3P6"/>
<gene>
    <name evidence="1" type="ORF">SDC9_168897</name>
</gene>
<reference evidence="1" key="1">
    <citation type="submission" date="2019-08" db="EMBL/GenBank/DDBJ databases">
        <authorList>
            <person name="Kucharzyk K."/>
            <person name="Murdoch R.W."/>
            <person name="Higgins S."/>
            <person name="Loffler F."/>
        </authorList>
    </citation>
    <scope>NUCLEOTIDE SEQUENCE</scope>
</reference>
<evidence type="ECO:0000313" key="1">
    <source>
        <dbReference type="EMBL" id="MPN21517.1"/>
    </source>
</evidence>
<sequence>MLSAMLVHIDEFNSFADSFDNTVSQFFGFAHYGYNKSVMVFVFTVIEQLHVVFSTETFYNFFNFFFVAPFTEIRDALHDFVHNIFNVFIISSSTK</sequence>
<dbReference type="EMBL" id="VSSQ01069519">
    <property type="protein sequence ID" value="MPN21517.1"/>
    <property type="molecule type" value="Genomic_DNA"/>
</dbReference>
<organism evidence="1">
    <name type="scientific">bioreactor metagenome</name>
    <dbReference type="NCBI Taxonomy" id="1076179"/>
    <lineage>
        <taxon>unclassified sequences</taxon>
        <taxon>metagenomes</taxon>
        <taxon>ecological metagenomes</taxon>
    </lineage>
</organism>
<protein>
    <submittedName>
        <fullName evidence="1">Uncharacterized protein</fullName>
    </submittedName>
</protein>